<dbReference type="RefSeq" id="WP_345101150.1">
    <property type="nucleotide sequence ID" value="NZ_BAABCV010000002.1"/>
</dbReference>
<evidence type="ECO:0000313" key="2">
    <source>
        <dbReference type="Proteomes" id="UP001500841"/>
    </source>
</evidence>
<keyword evidence="2" id="KW-1185">Reference proteome</keyword>
<proteinExistence type="predicted"/>
<organism evidence="1 2">
    <name type="scientific">Mucilaginibacter panaciglaebae</name>
    <dbReference type="NCBI Taxonomy" id="502331"/>
    <lineage>
        <taxon>Bacteria</taxon>
        <taxon>Pseudomonadati</taxon>
        <taxon>Bacteroidota</taxon>
        <taxon>Sphingobacteriia</taxon>
        <taxon>Sphingobacteriales</taxon>
        <taxon>Sphingobacteriaceae</taxon>
        <taxon>Mucilaginibacter</taxon>
    </lineage>
</organism>
<dbReference type="EMBL" id="BAABCV010000002">
    <property type="protein sequence ID" value="GAA4088999.1"/>
    <property type="molecule type" value="Genomic_DNA"/>
</dbReference>
<sequence length="90" mass="10543">MTTSWNETRQIEAVLMGAAAPGEALLFEAKLILDSELANKMIWQQKTYNLIKQYSRKQLKAEIEAVHQQLFTQPEHYSFSQKIRQLFSKR</sequence>
<comment type="caution">
    <text evidence="1">The sequence shown here is derived from an EMBL/GenBank/DDBJ whole genome shotgun (WGS) entry which is preliminary data.</text>
</comment>
<gene>
    <name evidence="1" type="ORF">GCM10022392_07870</name>
</gene>
<evidence type="ECO:0000313" key="1">
    <source>
        <dbReference type="EMBL" id="GAA4088999.1"/>
    </source>
</evidence>
<protein>
    <submittedName>
        <fullName evidence="1">Uncharacterized protein</fullName>
    </submittedName>
</protein>
<reference evidence="2" key="1">
    <citation type="journal article" date="2019" name="Int. J. Syst. Evol. Microbiol.">
        <title>The Global Catalogue of Microorganisms (GCM) 10K type strain sequencing project: providing services to taxonomists for standard genome sequencing and annotation.</title>
        <authorList>
            <consortium name="The Broad Institute Genomics Platform"/>
            <consortium name="The Broad Institute Genome Sequencing Center for Infectious Disease"/>
            <person name="Wu L."/>
            <person name="Ma J."/>
        </authorList>
    </citation>
    <scope>NUCLEOTIDE SEQUENCE [LARGE SCALE GENOMIC DNA]</scope>
    <source>
        <strain evidence="2">JCM 17085</strain>
    </source>
</reference>
<accession>A0ABP7WH41</accession>
<name>A0ABP7WH41_9SPHI</name>
<dbReference type="Proteomes" id="UP001500841">
    <property type="component" value="Unassembled WGS sequence"/>
</dbReference>